<gene>
    <name evidence="6" type="ORF">BN1804_02069</name>
</gene>
<feature type="domain" description="4Fe-4S ferredoxin-type" evidence="5">
    <location>
        <begin position="46"/>
        <end position="76"/>
    </location>
</feature>
<reference evidence="7" key="1">
    <citation type="submission" date="2015-06" db="EMBL/GenBank/DDBJ databases">
        <authorList>
            <person name="Urmite Genomes"/>
        </authorList>
    </citation>
    <scope>NUCLEOTIDE SEQUENCE [LARGE SCALE GENOMIC DNA]</scope>
    <source>
        <strain evidence="7">CSUR P1867</strain>
    </source>
</reference>
<dbReference type="Pfam" id="PF00037">
    <property type="entry name" value="Fer4"/>
    <property type="match status" value="1"/>
</dbReference>
<protein>
    <submittedName>
        <fullName evidence="6">Ferredoxin</fullName>
    </submittedName>
</protein>
<dbReference type="InterPro" id="IPR017900">
    <property type="entry name" value="4Fe4S_Fe_S_CS"/>
</dbReference>
<dbReference type="Gene3D" id="3.30.70.20">
    <property type="match status" value="2"/>
</dbReference>
<sequence>MRRFIKVDLPPEPIINDKCVRKRLKQSLCDSCSKVCPVGAITFAHLDVKIDNERCFQCGNCLFTCPVDAIENIAPHERTYQDNYFVVNHDEPLASTEELLVWHRQYQIRGMKIAQPLVDKWLPVLANLNLQLKTLQEPIWQLIITEPTDIDSGRRFMLFRQKLDEKPLNKDQVRTGLNARKQLYPEDSWFQIQLDTETCILCSACAKVCDEGAIELENNIFTLDEKRCTGCMSCEVVCFPKSIHVKEHVAKNNEPILYHYYDAHCEKCRLAFLSWKSDATLCPICIQHQKQGWL</sequence>
<dbReference type="Proteomes" id="UP000183920">
    <property type="component" value="Unassembled WGS sequence"/>
</dbReference>
<keyword evidence="2" id="KW-0479">Metal-binding</keyword>
<dbReference type="GO" id="GO:0051539">
    <property type="term" value="F:4 iron, 4 sulfur cluster binding"/>
    <property type="evidence" value="ECO:0007669"/>
    <property type="project" value="UniProtKB-KW"/>
</dbReference>
<dbReference type="GO" id="GO:0046872">
    <property type="term" value="F:metal ion binding"/>
    <property type="evidence" value="ECO:0007669"/>
    <property type="project" value="UniProtKB-KW"/>
</dbReference>
<dbReference type="PANTHER" id="PTHR24960">
    <property type="entry name" value="PHOTOSYSTEM I IRON-SULFUR CENTER-RELATED"/>
    <property type="match status" value="1"/>
</dbReference>
<evidence type="ECO:0000256" key="2">
    <source>
        <dbReference type="ARBA" id="ARBA00022723"/>
    </source>
</evidence>
<feature type="domain" description="4Fe-4S ferredoxin-type" evidence="5">
    <location>
        <begin position="190"/>
        <end position="219"/>
    </location>
</feature>
<name>A0A0G4Q9X7_9GAMM</name>
<dbReference type="InterPro" id="IPR057431">
    <property type="entry name" value="LdpA_Fe-S-bd"/>
</dbReference>
<evidence type="ECO:0000259" key="5">
    <source>
        <dbReference type="PROSITE" id="PS51379"/>
    </source>
</evidence>
<proteinExistence type="predicted"/>
<dbReference type="PANTHER" id="PTHR24960:SF79">
    <property type="entry name" value="PHOTOSYSTEM I IRON-SULFUR CENTER"/>
    <property type="match status" value="1"/>
</dbReference>
<evidence type="ECO:0000313" key="7">
    <source>
        <dbReference type="Proteomes" id="UP000183920"/>
    </source>
</evidence>
<dbReference type="Pfam" id="PF25160">
    <property type="entry name" value="LdpA_Fe-S-bd"/>
    <property type="match status" value="1"/>
</dbReference>
<evidence type="ECO:0000256" key="4">
    <source>
        <dbReference type="ARBA" id="ARBA00023014"/>
    </source>
</evidence>
<organism evidence="6 7">
    <name type="scientific">Proteus penneri</name>
    <dbReference type="NCBI Taxonomy" id="102862"/>
    <lineage>
        <taxon>Bacteria</taxon>
        <taxon>Pseudomonadati</taxon>
        <taxon>Pseudomonadota</taxon>
        <taxon>Gammaproteobacteria</taxon>
        <taxon>Enterobacterales</taxon>
        <taxon>Morganellaceae</taxon>
        <taxon>Proteus</taxon>
    </lineage>
</organism>
<dbReference type="AlphaFoldDB" id="A0A0G4Q9X7"/>
<evidence type="ECO:0000256" key="1">
    <source>
        <dbReference type="ARBA" id="ARBA00022485"/>
    </source>
</evidence>
<evidence type="ECO:0000313" key="6">
    <source>
        <dbReference type="EMBL" id="CRL62650.1"/>
    </source>
</evidence>
<dbReference type="EMBL" id="CVRY01000004">
    <property type="protein sequence ID" value="CRL62650.1"/>
    <property type="molecule type" value="Genomic_DNA"/>
</dbReference>
<dbReference type="InterPro" id="IPR017896">
    <property type="entry name" value="4Fe4S_Fe-S-bd"/>
</dbReference>
<dbReference type="PROSITE" id="PS00198">
    <property type="entry name" value="4FE4S_FER_1"/>
    <property type="match status" value="1"/>
</dbReference>
<dbReference type="InterPro" id="IPR050157">
    <property type="entry name" value="PSI_iron-sulfur_center"/>
</dbReference>
<dbReference type="RefSeq" id="WP_072063980.1">
    <property type="nucleotide sequence ID" value="NZ_CVRY01000004.1"/>
</dbReference>
<evidence type="ECO:0000256" key="3">
    <source>
        <dbReference type="ARBA" id="ARBA00023004"/>
    </source>
</evidence>
<dbReference type="SUPFAM" id="SSF54862">
    <property type="entry name" value="4Fe-4S ferredoxins"/>
    <property type="match status" value="2"/>
</dbReference>
<accession>A0A0G4Q9X7</accession>
<keyword evidence="3" id="KW-0408">Iron</keyword>
<dbReference type="PROSITE" id="PS51379">
    <property type="entry name" value="4FE4S_FER_2"/>
    <property type="match status" value="3"/>
</dbReference>
<feature type="domain" description="4Fe-4S ferredoxin-type" evidence="5">
    <location>
        <begin position="221"/>
        <end position="248"/>
    </location>
</feature>
<keyword evidence="1" id="KW-0004">4Fe-4S</keyword>
<keyword evidence="4" id="KW-0411">Iron-sulfur</keyword>